<feature type="compositionally biased region" description="Low complexity" evidence="1">
    <location>
        <begin position="54"/>
        <end position="63"/>
    </location>
</feature>
<dbReference type="Proteomes" id="UP000245119">
    <property type="component" value="Linkage Group LG13"/>
</dbReference>
<feature type="domain" description="UBA" evidence="2">
    <location>
        <begin position="538"/>
        <end position="579"/>
    </location>
</feature>
<proteinExistence type="predicted"/>
<feature type="region of interest" description="Disordered" evidence="1">
    <location>
        <begin position="389"/>
        <end position="413"/>
    </location>
</feature>
<feature type="compositionally biased region" description="Low complexity" evidence="1">
    <location>
        <begin position="389"/>
        <end position="399"/>
    </location>
</feature>
<name>A0A2T7NG07_POMCA</name>
<evidence type="ECO:0000256" key="1">
    <source>
        <dbReference type="SAM" id="MobiDB-lite"/>
    </source>
</evidence>
<evidence type="ECO:0000259" key="2">
    <source>
        <dbReference type="PROSITE" id="PS50030"/>
    </source>
</evidence>
<dbReference type="GO" id="GO:0043130">
    <property type="term" value="F:ubiquitin binding"/>
    <property type="evidence" value="ECO:0007669"/>
    <property type="project" value="InterPro"/>
</dbReference>
<accession>A0A2T7NG07</accession>
<dbReference type="OrthoDB" id="2018023at2759"/>
<dbReference type="Gene3D" id="1.20.120.1920">
    <property type="entry name" value="UBAP1 SOUBA domain"/>
    <property type="match status" value="1"/>
</dbReference>
<protein>
    <recommendedName>
        <fullName evidence="2">UBA domain-containing protein</fullName>
    </recommendedName>
</protein>
<feature type="domain" description="UBA" evidence="2">
    <location>
        <begin position="604"/>
        <end position="646"/>
    </location>
</feature>
<dbReference type="CDD" id="cd14316">
    <property type="entry name" value="UBA2_UBAP1_like"/>
    <property type="match status" value="1"/>
</dbReference>
<dbReference type="PANTHER" id="PTHR15960">
    <property type="entry name" value="LD44032P"/>
    <property type="match status" value="1"/>
</dbReference>
<dbReference type="SUPFAM" id="SSF46934">
    <property type="entry name" value="UBA-like"/>
    <property type="match status" value="1"/>
</dbReference>
<dbReference type="PANTHER" id="PTHR15960:SF5">
    <property type="entry name" value="LD44032P"/>
    <property type="match status" value="1"/>
</dbReference>
<dbReference type="InterPro" id="IPR042575">
    <property type="entry name" value="UBAP1_C"/>
</dbReference>
<feature type="compositionally biased region" description="Polar residues" evidence="1">
    <location>
        <begin position="452"/>
        <end position="461"/>
    </location>
</feature>
<evidence type="ECO:0000313" key="3">
    <source>
        <dbReference type="EMBL" id="PVD20109.1"/>
    </source>
</evidence>
<dbReference type="InterPro" id="IPR038870">
    <property type="entry name" value="UBAP1"/>
</dbReference>
<dbReference type="EMBL" id="PZQS01000013">
    <property type="protein sequence ID" value="PVD20109.1"/>
    <property type="molecule type" value="Genomic_DNA"/>
</dbReference>
<keyword evidence="4" id="KW-1185">Reference proteome</keyword>
<feature type="compositionally biased region" description="Polar residues" evidence="1">
    <location>
        <begin position="470"/>
        <end position="482"/>
    </location>
</feature>
<reference evidence="3 4" key="1">
    <citation type="submission" date="2018-04" db="EMBL/GenBank/DDBJ databases">
        <title>The genome of golden apple snail Pomacea canaliculata provides insight into stress tolerance and invasive adaptation.</title>
        <authorList>
            <person name="Liu C."/>
            <person name="Liu B."/>
            <person name="Ren Y."/>
            <person name="Zhang Y."/>
            <person name="Wang H."/>
            <person name="Li S."/>
            <person name="Jiang F."/>
            <person name="Yin L."/>
            <person name="Zhang G."/>
            <person name="Qian W."/>
            <person name="Fan W."/>
        </authorList>
    </citation>
    <scope>NUCLEOTIDE SEQUENCE [LARGE SCALE GENOMIC DNA]</scope>
    <source>
        <strain evidence="3">SZHN2017</strain>
        <tissue evidence="3">Muscle</tissue>
    </source>
</reference>
<dbReference type="STRING" id="400727.A0A2T7NG07"/>
<feature type="region of interest" description="Disordered" evidence="1">
    <location>
        <begin position="449"/>
        <end position="536"/>
    </location>
</feature>
<comment type="caution">
    <text evidence="3">The sequence shown here is derived from an EMBL/GenBank/DDBJ whole genome shotgun (WGS) entry which is preliminary data.</text>
</comment>
<evidence type="ECO:0000313" key="4">
    <source>
        <dbReference type="Proteomes" id="UP000245119"/>
    </source>
</evidence>
<feature type="compositionally biased region" description="Low complexity" evidence="1">
    <location>
        <begin position="496"/>
        <end position="516"/>
    </location>
</feature>
<gene>
    <name evidence="3" type="ORF">C0Q70_20603</name>
</gene>
<sequence>MMADDLKVSSNTPVLALIKYTYDTEEAVLAWARAREEAKVKAAAKKEIGEKAKAAIAAAQSESDSSDLEEETPAAAPEEPESLGEDSETHSQPHPSKLPWQLQAASSMNSNTILTPITILASQTSKDKLRSPPGEGKAQVDLAMFEQEGDPFEALELQTIDDMEELRCLLGGSNMGGAGEEPSLNPDTQTFAVTNETGVTQNEEEVVGKSGTSTLAISIVGGNDDIRNSSQDNEDRSATEVSEKVAQHLSGSRLFIEPTGEGDYVQIRSDYSQQTVSYQSELASKQTNITDLNVSPGFSGHSSPLPQQMIGKFPKHVLPPIRSHGQSIDTSALTSDFTDGPINNSFIQLDESSASIIPVSYVDEPLSQSAYTFSGASVLFSVHKSQPAAAASQHQSQQATTNPTLSFPHAGGSSMGTVLGMENKYNPFGNGVVDGPGLPAVNGFDVGRNGALRSTQSTPDLSISRGGNAAQVSASQTQTPQLWNPYKPLPPPPRSYSPDPRSGSSSSPSPNQRVSPIPQPSATLITPPPEADPYSSLSAEAQGFVNTLTSMGFSRSRAARAVQKFGADEKEVLDHLLNVDKLVEKKFKPELAETGLQLFRNDIKKAEQFLDLYQQFTELGFTGERIQTALIKHQLDRDKALDYLTT</sequence>
<feature type="region of interest" description="Disordered" evidence="1">
    <location>
        <begin position="51"/>
        <end position="97"/>
    </location>
</feature>
<dbReference type="GO" id="GO:0000813">
    <property type="term" value="C:ESCRT I complex"/>
    <property type="evidence" value="ECO:0007669"/>
    <property type="project" value="InterPro"/>
</dbReference>
<dbReference type="AlphaFoldDB" id="A0A2T7NG07"/>
<feature type="compositionally biased region" description="Acidic residues" evidence="1">
    <location>
        <begin position="64"/>
        <end position="86"/>
    </location>
</feature>
<dbReference type="InterPro" id="IPR009060">
    <property type="entry name" value="UBA-like_sf"/>
</dbReference>
<organism evidence="3 4">
    <name type="scientific">Pomacea canaliculata</name>
    <name type="common">Golden apple snail</name>
    <dbReference type="NCBI Taxonomy" id="400727"/>
    <lineage>
        <taxon>Eukaryota</taxon>
        <taxon>Metazoa</taxon>
        <taxon>Spiralia</taxon>
        <taxon>Lophotrochozoa</taxon>
        <taxon>Mollusca</taxon>
        <taxon>Gastropoda</taxon>
        <taxon>Caenogastropoda</taxon>
        <taxon>Architaenioglossa</taxon>
        <taxon>Ampullarioidea</taxon>
        <taxon>Ampullariidae</taxon>
        <taxon>Pomacea</taxon>
    </lineage>
</organism>
<dbReference type="InterPro" id="IPR015940">
    <property type="entry name" value="UBA"/>
</dbReference>
<dbReference type="GO" id="GO:0043162">
    <property type="term" value="P:ubiquitin-dependent protein catabolic process via the multivesicular body sorting pathway"/>
    <property type="evidence" value="ECO:0007669"/>
    <property type="project" value="InterPro"/>
</dbReference>
<dbReference type="PROSITE" id="PS50030">
    <property type="entry name" value="UBA"/>
    <property type="match status" value="2"/>
</dbReference>